<reference evidence="1" key="1">
    <citation type="submission" date="2021-06" db="EMBL/GenBank/DDBJ databases">
        <authorList>
            <person name="Hodson N. C."/>
            <person name="Mongue J. A."/>
            <person name="Jaron S. K."/>
        </authorList>
    </citation>
    <scope>NUCLEOTIDE SEQUENCE</scope>
</reference>
<evidence type="ECO:0000313" key="2">
    <source>
        <dbReference type="Proteomes" id="UP000708208"/>
    </source>
</evidence>
<organism evidence="1 2">
    <name type="scientific">Allacma fusca</name>
    <dbReference type="NCBI Taxonomy" id="39272"/>
    <lineage>
        <taxon>Eukaryota</taxon>
        <taxon>Metazoa</taxon>
        <taxon>Ecdysozoa</taxon>
        <taxon>Arthropoda</taxon>
        <taxon>Hexapoda</taxon>
        <taxon>Collembola</taxon>
        <taxon>Symphypleona</taxon>
        <taxon>Sminthuridae</taxon>
        <taxon>Allacma</taxon>
    </lineage>
</organism>
<accession>A0A8J2K920</accession>
<dbReference type="AlphaFoldDB" id="A0A8J2K920"/>
<gene>
    <name evidence="1" type="ORF">AFUS01_LOCUS11719</name>
</gene>
<keyword evidence="2" id="KW-1185">Reference proteome</keyword>
<proteinExistence type="predicted"/>
<evidence type="ECO:0000313" key="1">
    <source>
        <dbReference type="EMBL" id="CAG7722590.1"/>
    </source>
</evidence>
<dbReference type="OrthoDB" id="7554928at2759"/>
<comment type="caution">
    <text evidence="1">The sequence shown here is derived from an EMBL/GenBank/DDBJ whole genome shotgun (WGS) entry which is preliminary data.</text>
</comment>
<sequence>MQLANEKINAISNDELNAELIFSSTDENSCKTTSTTTSSSDDLKSMQTKLSLQARQIAKMRLTLHRQRMQISRLKSLNGRLQHKFYCAKVGKIEMTPAQEKKLTGVKRVNWGVEDIVRALTVRSVNPKAYETATITWRLPLPSVRTLQRWIGKFRCDEGLLIDIRQQFETRHSTKFALIRKCK</sequence>
<name>A0A8J2K920_9HEXA</name>
<protein>
    <submittedName>
        <fullName evidence="1">Uncharacterized protein</fullName>
    </submittedName>
</protein>
<dbReference type="EMBL" id="CAJVCH010090634">
    <property type="protein sequence ID" value="CAG7722590.1"/>
    <property type="molecule type" value="Genomic_DNA"/>
</dbReference>
<dbReference type="Proteomes" id="UP000708208">
    <property type="component" value="Unassembled WGS sequence"/>
</dbReference>